<dbReference type="RefSeq" id="WP_214301628.1">
    <property type="nucleotide sequence ID" value="NZ_JAHDYS010000024.1"/>
</dbReference>
<accession>A0ABS5UD44</accession>
<dbReference type="Pfam" id="PF00480">
    <property type="entry name" value="ROK"/>
    <property type="match status" value="1"/>
</dbReference>
<dbReference type="SUPFAM" id="SSF53067">
    <property type="entry name" value="Actin-like ATPase domain"/>
    <property type="match status" value="1"/>
</dbReference>
<dbReference type="Gene3D" id="3.30.420.40">
    <property type="match status" value="2"/>
</dbReference>
<evidence type="ECO:0000313" key="2">
    <source>
        <dbReference type="EMBL" id="MBT1073543.1"/>
    </source>
</evidence>
<dbReference type="InterPro" id="IPR000600">
    <property type="entry name" value="ROK"/>
</dbReference>
<organism evidence="2 3">
    <name type="scientific">Pelotalea chapellei</name>
    <dbReference type="NCBI Taxonomy" id="44671"/>
    <lineage>
        <taxon>Bacteria</taxon>
        <taxon>Pseudomonadati</taxon>
        <taxon>Thermodesulfobacteriota</taxon>
        <taxon>Desulfuromonadia</taxon>
        <taxon>Geobacterales</taxon>
        <taxon>Geobacteraceae</taxon>
        <taxon>Pelotalea</taxon>
    </lineage>
</organism>
<comment type="similarity">
    <text evidence="1">Belongs to the ROK (NagC/XylR) family.</text>
</comment>
<dbReference type="InterPro" id="IPR049874">
    <property type="entry name" value="ROK_cs"/>
</dbReference>
<dbReference type="InterPro" id="IPR043129">
    <property type="entry name" value="ATPase_NBD"/>
</dbReference>
<dbReference type="PANTHER" id="PTHR18964:SF149">
    <property type="entry name" value="BIFUNCTIONAL UDP-N-ACETYLGLUCOSAMINE 2-EPIMERASE_N-ACETYLMANNOSAMINE KINASE"/>
    <property type="match status" value="1"/>
</dbReference>
<reference evidence="2 3" key="1">
    <citation type="submission" date="2021-05" db="EMBL/GenBank/DDBJ databases">
        <title>The draft genome of Geobacter chapellei DSM 13688.</title>
        <authorList>
            <person name="Xu Z."/>
            <person name="Masuda Y."/>
            <person name="Itoh H."/>
            <person name="Senoo K."/>
        </authorList>
    </citation>
    <scope>NUCLEOTIDE SEQUENCE [LARGE SCALE GENOMIC DNA]</scope>
    <source>
        <strain evidence="2 3">DSM 13688</strain>
    </source>
</reference>
<comment type="caution">
    <text evidence="2">The sequence shown here is derived from an EMBL/GenBank/DDBJ whole genome shotgun (WGS) entry which is preliminary data.</text>
</comment>
<evidence type="ECO:0000313" key="3">
    <source>
        <dbReference type="Proteomes" id="UP000784128"/>
    </source>
</evidence>
<dbReference type="Proteomes" id="UP000784128">
    <property type="component" value="Unassembled WGS sequence"/>
</dbReference>
<evidence type="ECO:0000256" key="1">
    <source>
        <dbReference type="ARBA" id="ARBA00006479"/>
    </source>
</evidence>
<sequence length="314" mass="32533">MDSVYIGIDIGGTNLRFALVGEDGTILKRSRCASSIEQGREAFCKRLTVGISEMLDSTGTLNAPVAGIGVGVPGVIGSDGMIYSSVNMRPLDGFNLTTFLTDTYGTAVACGNDANVIALGEHAYGAGRGLSSYVVISIGTGLGSGLILDGRLWTGVGGFAAEFGHSTVDPEGIPCPCGNRGCLEQYVSAGAVVRFARQYALRERLNMIGDNLDAALLAKLARQGDPTGVAAYKSAGGWLGVGLASLVNTLNLEAVIIRGGVAESLDLMLPALNQELSQRCFSQMRDQFSILSGECGDDAGLLGAVALVRNLSDQ</sequence>
<gene>
    <name evidence="2" type="ORF">KJB30_17315</name>
</gene>
<dbReference type="PANTHER" id="PTHR18964">
    <property type="entry name" value="ROK (REPRESSOR, ORF, KINASE) FAMILY"/>
    <property type="match status" value="1"/>
</dbReference>
<proteinExistence type="inferred from homology"/>
<protein>
    <submittedName>
        <fullName evidence="2">ROK family protein</fullName>
    </submittedName>
</protein>
<dbReference type="PROSITE" id="PS01125">
    <property type="entry name" value="ROK"/>
    <property type="match status" value="1"/>
</dbReference>
<keyword evidence="3" id="KW-1185">Reference proteome</keyword>
<dbReference type="EMBL" id="JAHDYS010000024">
    <property type="protein sequence ID" value="MBT1073543.1"/>
    <property type="molecule type" value="Genomic_DNA"/>
</dbReference>
<name>A0ABS5UD44_9BACT</name>